<evidence type="ECO:0000313" key="4">
    <source>
        <dbReference type="Proteomes" id="UP000006591"/>
    </source>
</evidence>
<feature type="compositionally biased region" description="Low complexity" evidence="1">
    <location>
        <begin position="132"/>
        <end position="145"/>
    </location>
</feature>
<reference evidence="3" key="1">
    <citation type="submission" date="2015-04" db="UniProtKB">
        <authorList>
            <consortium name="EnsemblPlants"/>
        </authorList>
    </citation>
    <scope>IDENTIFICATION</scope>
    <source>
        <strain evidence="3">SL10</strain>
    </source>
</reference>
<dbReference type="Gramene" id="ONIVA05G25970.1">
    <property type="protein sequence ID" value="ONIVA05G25970.1"/>
    <property type="gene ID" value="ONIVA05G25970"/>
</dbReference>
<name>A0A0E0HHS5_ORYNI</name>
<accession>A0A0E0HHS5</accession>
<dbReference type="STRING" id="4536.A0A0E0HHS5"/>
<evidence type="ECO:0000259" key="2">
    <source>
        <dbReference type="Pfam" id="PF23324"/>
    </source>
</evidence>
<dbReference type="Proteomes" id="UP000006591">
    <property type="component" value="Chromosome 5"/>
</dbReference>
<feature type="compositionally biased region" description="Pro residues" evidence="1">
    <location>
        <begin position="1"/>
        <end position="11"/>
    </location>
</feature>
<dbReference type="Pfam" id="PF23324">
    <property type="entry name" value="DUF7086"/>
    <property type="match status" value="1"/>
</dbReference>
<keyword evidence="4" id="KW-1185">Reference proteome</keyword>
<dbReference type="PANTHER" id="PTHR34272">
    <property type="entry name" value="EXPRESSED PROTEIN"/>
    <property type="match status" value="1"/>
</dbReference>
<dbReference type="eggNOG" id="ENOG502RK6X">
    <property type="taxonomic scope" value="Eukaryota"/>
</dbReference>
<evidence type="ECO:0000256" key="1">
    <source>
        <dbReference type="SAM" id="MobiDB-lite"/>
    </source>
</evidence>
<evidence type="ECO:0000313" key="3">
    <source>
        <dbReference type="EnsemblPlants" id="ONIVA05G25970.1"/>
    </source>
</evidence>
<organism evidence="3">
    <name type="scientific">Oryza nivara</name>
    <name type="common">Indian wild rice</name>
    <name type="synonym">Oryza sativa f. spontanea</name>
    <dbReference type="NCBI Taxonomy" id="4536"/>
    <lineage>
        <taxon>Eukaryota</taxon>
        <taxon>Viridiplantae</taxon>
        <taxon>Streptophyta</taxon>
        <taxon>Embryophyta</taxon>
        <taxon>Tracheophyta</taxon>
        <taxon>Spermatophyta</taxon>
        <taxon>Magnoliopsida</taxon>
        <taxon>Liliopsida</taxon>
        <taxon>Poales</taxon>
        <taxon>Poaceae</taxon>
        <taxon>BOP clade</taxon>
        <taxon>Oryzoideae</taxon>
        <taxon>Oryzeae</taxon>
        <taxon>Oryzinae</taxon>
        <taxon>Oryza</taxon>
    </lineage>
</organism>
<sequence length="347" mass="38029">MGREAPSPPPARDAGSSSGQKRKAFTMVDQDGGSEDTWLKLSLGPVIYTDATNVDDSPVTTTLPKELPPPPPAVGPPIFMASATTSLIDHGKEAARMATDALFNGDATGSSSLHLQRHHESSSARHPTQRRSTASTTSSTSGSAGDVPAITGDGINGGSDDNNGAAGMVNNDRVLVNNPPYPWATNRVAVHHSLVELSRRGIFTIKGEARCRRCDVRKEFVYDIEAKFRELEDYLRRNCMSMNDRASERWKNPIVPNCDGCGQQNCMRPVIAAEKERINWLFLLLGETLGLCTLDQLKFFCAHTNQHRTGAKDRVLYSTYLELCNQLVPGIIKPFEKKSGHNQLRIR</sequence>
<dbReference type="OMA" id="SARHPTQ"/>
<dbReference type="InterPro" id="IPR055513">
    <property type="entry name" value="DUF7086"/>
</dbReference>
<feature type="region of interest" description="Disordered" evidence="1">
    <location>
        <begin position="108"/>
        <end position="166"/>
    </location>
</feature>
<feature type="domain" description="DUF7086" evidence="2">
    <location>
        <begin position="196"/>
        <end position="327"/>
    </location>
</feature>
<dbReference type="EnsemblPlants" id="ONIVA05G25970.1">
    <property type="protein sequence ID" value="ONIVA05G25970.1"/>
    <property type="gene ID" value="ONIVA05G25970"/>
</dbReference>
<protein>
    <recommendedName>
        <fullName evidence="2">DUF7086 domain-containing protein</fullName>
    </recommendedName>
</protein>
<dbReference type="PANTHER" id="PTHR34272:SF1">
    <property type="entry name" value="EXPRESSED PROTEIN"/>
    <property type="match status" value="1"/>
</dbReference>
<proteinExistence type="predicted"/>
<feature type="region of interest" description="Disordered" evidence="1">
    <location>
        <begin position="51"/>
        <end position="72"/>
    </location>
</feature>
<reference evidence="3" key="2">
    <citation type="submission" date="2018-04" db="EMBL/GenBank/DDBJ databases">
        <title>OnivRS2 (Oryza nivara Reference Sequence Version 2).</title>
        <authorList>
            <person name="Zhang J."/>
            <person name="Kudrna D."/>
            <person name="Lee S."/>
            <person name="Talag J."/>
            <person name="Rajasekar S."/>
            <person name="Welchert J."/>
            <person name="Hsing Y.-I."/>
            <person name="Wing R.A."/>
        </authorList>
    </citation>
    <scope>NUCLEOTIDE SEQUENCE [LARGE SCALE GENOMIC DNA]</scope>
    <source>
        <strain evidence="3">SL10</strain>
    </source>
</reference>
<dbReference type="HOGENOM" id="CLU_042355_0_0_1"/>
<dbReference type="AlphaFoldDB" id="A0A0E0HHS5"/>
<feature type="region of interest" description="Disordered" evidence="1">
    <location>
        <begin position="1"/>
        <end position="36"/>
    </location>
</feature>